<dbReference type="GO" id="GO:0031201">
    <property type="term" value="C:SNARE complex"/>
    <property type="evidence" value="ECO:0007669"/>
    <property type="project" value="TreeGrafter"/>
</dbReference>
<feature type="region of interest" description="Disordered" evidence="17">
    <location>
        <begin position="859"/>
        <end position="880"/>
    </location>
</feature>
<dbReference type="FunFam" id="2.130.10.10:FF:000521">
    <property type="entry name" value="syntaxin-binding protein 5-like isoform X1"/>
    <property type="match status" value="1"/>
</dbReference>
<proteinExistence type="inferred from homology"/>
<dbReference type="GO" id="GO:0005886">
    <property type="term" value="C:plasma membrane"/>
    <property type="evidence" value="ECO:0007669"/>
    <property type="project" value="UniProtKB-SubCell"/>
</dbReference>
<dbReference type="Pfam" id="PF08596">
    <property type="entry name" value="Lgl_C"/>
    <property type="match status" value="1"/>
</dbReference>
<evidence type="ECO:0000256" key="8">
    <source>
        <dbReference type="ARBA" id="ARBA00022553"/>
    </source>
</evidence>
<keyword evidence="10" id="KW-0677">Repeat</keyword>
<feature type="region of interest" description="Disordered" evidence="17">
    <location>
        <begin position="732"/>
        <end position="759"/>
    </location>
</feature>
<protein>
    <recommendedName>
        <fullName evidence="14">Syntaxin-binding protein 5-like</fullName>
    </recommendedName>
</protein>
<evidence type="ECO:0000256" key="1">
    <source>
        <dbReference type="ARBA" id="ARBA00004202"/>
    </source>
</evidence>
<keyword evidence="13" id="KW-0472">Membrane</keyword>
<dbReference type="InterPro" id="IPR042855">
    <property type="entry name" value="V_SNARE_CC"/>
</dbReference>
<dbReference type="PRINTS" id="PR00962">
    <property type="entry name" value="LETHAL2GIANT"/>
</dbReference>
<evidence type="ECO:0000256" key="2">
    <source>
        <dbReference type="ARBA" id="ARBA00004496"/>
    </source>
</evidence>
<dbReference type="InterPro" id="IPR015943">
    <property type="entry name" value="WD40/YVTN_repeat-like_dom_sf"/>
</dbReference>
<dbReference type="InterPro" id="IPR036322">
    <property type="entry name" value="WD40_repeat_dom_sf"/>
</dbReference>
<keyword evidence="8" id="KW-0597">Phosphoprotein</keyword>
<dbReference type="GO" id="GO:0006887">
    <property type="term" value="P:exocytosis"/>
    <property type="evidence" value="ECO:0007669"/>
    <property type="project" value="UniProtKB-KW"/>
</dbReference>
<keyword evidence="9 15" id="KW-0853">WD repeat</keyword>
<evidence type="ECO:0000256" key="15">
    <source>
        <dbReference type="PROSITE-ProRule" id="PRU00221"/>
    </source>
</evidence>
<keyword evidence="20" id="KW-1185">Reference proteome</keyword>
<dbReference type="Pfam" id="PF00400">
    <property type="entry name" value="WD40"/>
    <property type="match status" value="1"/>
</dbReference>
<keyword evidence="4" id="KW-0813">Transport</keyword>
<dbReference type="InterPro" id="IPR013577">
    <property type="entry name" value="LLGL2"/>
</dbReference>
<evidence type="ECO:0000256" key="14">
    <source>
        <dbReference type="ARBA" id="ARBA00067543"/>
    </source>
</evidence>
<evidence type="ECO:0000256" key="11">
    <source>
        <dbReference type="ARBA" id="ARBA00022927"/>
    </source>
</evidence>
<feature type="domain" description="V-SNARE coiled-coil homology" evidence="18">
    <location>
        <begin position="1058"/>
        <end position="1118"/>
    </location>
</feature>
<keyword evidence="6" id="KW-0268">Exocytosis</keyword>
<dbReference type="SUPFAM" id="SSF50978">
    <property type="entry name" value="WD40 repeat-like"/>
    <property type="match status" value="2"/>
</dbReference>
<dbReference type="Gene3D" id="1.20.5.110">
    <property type="match status" value="1"/>
</dbReference>
<feature type="region of interest" description="Disordered" evidence="17">
    <location>
        <begin position="676"/>
        <end position="699"/>
    </location>
</feature>
<dbReference type="GO" id="GO:0019905">
    <property type="term" value="F:syntaxin binding"/>
    <property type="evidence" value="ECO:0007669"/>
    <property type="project" value="TreeGrafter"/>
</dbReference>
<dbReference type="GO" id="GO:0045159">
    <property type="term" value="F:myosin II binding"/>
    <property type="evidence" value="ECO:0007669"/>
    <property type="project" value="TreeGrafter"/>
</dbReference>
<dbReference type="PANTHER" id="PTHR10241">
    <property type="entry name" value="LETHAL 2 GIANT LARVAE PROTEIN"/>
    <property type="match status" value="1"/>
</dbReference>
<evidence type="ECO:0000256" key="13">
    <source>
        <dbReference type="ARBA" id="ARBA00023136"/>
    </source>
</evidence>
<sequence>MKKFNIRKVLDGLTAASSSSSAAAASLQSGNRENDLIQETLQSEHFQLCKTVRHGFPYQPSSMAFDPVQKILAIGTQSGALRLFGRAGVECFCQHESGSAVIQLEFLVNEGALVSALADDSIHLWNLRQKLPAILHSLKFNRERITFCHLPFQSKWLYVGTERGNIHIVNVESFTLSGYVIMWNKAIELSSKTHPGPVVHISDNPMDEGKLLIGFECGIVVLWDLKSKKADYRYSYDEAIHSVAWHHEGKQFVCSHSDGTLTTWNIRAPAKPAQIITPHGKQPKDGKKPEPCKPILKVEYKTTRAGDPFMILCGGLSYDTVGRRPCLTVMHGKSTAVLEMDYPIVDFLTLCETPYPNDFQEPYAVVVLLEKDLVLIDLAQIGYPIFENPYPLSIHESPVTCCEYFADCPAEVIPALYSEGSRQKRQGFSKKEWPISGGNWGQGTLSFSEMIITGHADGSIKFWDASALMLQVLYKLKTAKVFEKPRSKEEKSSTEIVDEDPFAIQILSWCPESRVLCVAGVSAHVIVYRFSKQEVTTEVVQLLEVRMQCELNEVESPECGGEQASAVSTPGTSSSPQTSLPQSHPSSSSNNSSDGLRDNVPCLKVRSSPLKQSPGYQVELLIQLVWVSGEPPQQITSLTVNSAYGLVAFGSGNGLAVVDYLQKTLLVNVSNAELYGSTDPHHRQPHSPRKTRQPSADTLHKKSCMSGLSNFYSESVKKLRSSYLSLCDGNDASATPEERCKSPTSDARDNSFSRSRSSSVASIDRESREVISSFYFCDWLSKKSETVAVPSLWVGTSLGSMLAIALTVPSTPEQRMQQPVGVSFCGPVVRLKGGILRMAQLDASGILLPHVYESWYEPNAPEEEREQPRRHRLTSPPSQENPDCQYAVVCSEKQAKVVALPSQNCVYEHNITETSFVLRADVVTMTTGVAIACFCANGHIMTLSLPSLRPLLDVNYLPLTDMRIARTFCFSNQGQALYLTSPTEIQRITYSQETYDNLQEMLGELFTPVETPEAPNRGFFKGLFGGGAQSLDREDLFGEVAAGKASRSLAQHIPGPGGMEGMKGAASGVVGELARARIALDERGQKLGELEERTAAMMASADSFSKHAHDIMLKCKDKKWYQL</sequence>
<evidence type="ECO:0000256" key="10">
    <source>
        <dbReference type="ARBA" id="ARBA00022737"/>
    </source>
</evidence>
<evidence type="ECO:0000259" key="18">
    <source>
        <dbReference type="PROSITE" id="PS50892"/>
    </source>
</evidence>
<dbReference type="SUPFAM" id="SSF58038">
    <property type="entry name" value="SNARE fusion complex"/>
    <property type="match status" value="1"/>
</dbReference>
<reference evidence="19" key="1">
    <citation type="submission" date="2025-08" db="UniProtKB">
        <authorList>
            <consortium name="Ensembl"/>
        </authorList>
    </citation>
    <scope>IDENTIFICATION</scope>
</reference>
<dbReference type="Proteomes" id="UP001108240">
    <property type="component" value="Unplaced"/>
</dbReference>
<reference evidence="19" key="2">
    <citation type="submission" date="2025-09" db="UniProtKB">
        <authorList>
            <consortium name="Ensembl"/>
        </authorList>
    </citation>
    <scope>IDENTIFICATION</scope>
</reference>
<feature type="compositionally biased region" description="Basic and acidic residues" evidence="17">
    <location>
        <begin position="736"/>
        <end position="751"/>
    </location>
</feature>
<evidence type="ECO:0000256" key="3">
    <source>
        <dbReference type="ARBA" id="ARBA00008070"/>
    </source>
</evidence>
<dbReference type="AlphaFoldDB" id="A0A8C1FN40"/>
<keyword evidence="12 16" id="KW-0175">Coiled coil</keyword>
<feature type="repeat" description="WD" evidence="15">
    <location>
        <begin position="233"/>
        <end position="267"/>
    </location>
</feature>
<evidence type="ECO:0000256" key="17">
    <source>
        <dbReference type="SAM" id="MobiDB-lite"/>
    </source>
</evidence>
<keyword evidence="5" id="KW-1003">Cell membrane</keyword>
<evidence type="ECO:0000256" key="6">
    <source>
        <dbReference type="ARBA" id="ARBA00022483"/>
    </source>
</evidence>
<dbReference type="InterPro" id="IPR001680">
    <property type="entry name" value="WD40_rpt"/>
</dbReference>
<dbReference type="PANTHER" id="PTHR10241:SF37">
    <property type="entry name" value="SYNTAXIN-BINDING PROTEIN 5 ISOFORM X1"/>
    <property type="match status" value="1"/>
</dbReference>
<keyword evidence="7" id="KW-0963">Cytoplasm</keyword>
<dbReference type="GO" id="GO:0006893">
    <property type="term" value="P:Golgi to plasma membrane transport"/>
    <property type="evidence" value="ECO:0007669"/>
    <property type="project" value="TreeGrafter"/>
</dbReference>
<feature type="compositionally biased region" description="Low complexity" evidence="17">
    <location>
        <begin position="568"/>
        <end position="593"/>
    </location>
</feature>
<dbReference type="SMART" id="SM00320">
    <property type="entry name" value="WD40"/>
    <property type="match status" value="7"/>
</dbReference>
<dbReference type="InterPro" id="IPR000664">
    <property type="entry name" value="Lethal2_giant"/>
</dbReference>
<dbReference type="GeneTree" id="ENSGT00950000182906"/>
<evidence type="ECO:0000256" key="12">
    <source>
        <dbReference type="ARBA" id="ARBA00023054"/>
    </source>
</evidence>
<evidence type="ECO:0000256" key="16">
    <source>
        <dbReference type="PROSITE-ProRule" id="PRU00290"/>
    </source>
</evidence>
<accession>A0A8C1FN40</accession>
<keyword evidence="11" id="KW-0653">Protein transport</keyword>
<comment type="subcellular location">
    <subcellularLocation>
        <location evidence="1">Cell membrane</location>
        <topology evidence="1">Peripheral membrane protein</topology>
    </subcellularLocation>
    <subcellularLocation>
        <location evidence="2">Cytoplasm</location>
    </subcellularLocation>
</comment>
<name>A0A8C1FN40_CYPCA</name>
<dbReference type="GO" id="GO:0015031">
    <property type="term" value="P:protein transport"/>
    <property type="evidence" value="ECO:0007669"/>
    <property type="project" value="UniProtKB-KW"/>
</dbReference>
<dbReference type="FunFam" id="1.20.5.110:FF:000001">
    <property type="entry name" value="syntaxin-binding protein 5 isoform X1"/>
    <property type="match status" value="1"/>
</dbReference>
<feature type="region of interest" description="Disordered" evidence="17">
    <location>
        <begin position="556"/>
        <end position="601"/>
    </location>
</feature>
<dbReference type="CDD" id="cd15893">
    <property type="entry name" value="R-SNARE_STXBP5"/>
    <property type="match status" value="1"/>
</dbReference>
<dbReference type="InterPro" id="IPR013905">
    <property type="entry name" value="Lgl_C_dom"/>
</dbReference>
<comment type="similarity">
    <text evidence="3">Belongs to the WD repeat L(2)GL family.</text>
</comment>
<feature type="compositionally biased region" description="Basic residues" evidence="17">
    <location>
        <begin position="683"/>
        <end position="692"/>
    </location>
</feature>
<organism evidence="19 20">
    <name type="scientific">Cyprinus carpio carpio</name>
    <dbReference type="NCBI Taxonomy" id="630221"/>
    <lineage>
        <taxon>Eukaryota</taxon>
        <taxon>Metazoa</taxon>
        <taxon>Chordata</taxon>
        <taxon>Craniata</taxon>
        <taxon>Vertebrata</taxon>
        <taxon>Euteleostomi</taxon>
        <taxon>Actinopterygii</taxon>
        <taxon>Neopterygii</taxon>
        <taxon>Teleostei</taxon>
        <taxon>Ostariophysi</taxon>
        <taxon>Cypriniformes</taxon>
        <taxon>Cyprinidae</taxon>
        <taxon>Cyprininae</taxon>
        <taxon>Cyprinus</taxon>
    </lineage>
</organism>
<dbReference type="PROSITE" id="PS50892">
    <property type="entry name" value="V_SNARE"/>
    <property type="match status" value="1"/>
</dbReference>
<evidence type="ECO:0000256" key="7">
    <source>
        <dbReference type="ARBA" id="ARBA00022490"/>
    </source>
</evidence>
<dbReference type="PROSITE" id="PS50082">
    <property type="entry name" value="WD_REPEATS_2"/>
    <property type="match status" value="1"/>
</dbReference>
<evidence type="ECO:0000256" key="4">
    <source>
        <dbReference type="ARBA" id="ARBA00022448"/>
    </source>
</evidence>
<evidence type="ECO:0000256" key="9">
    <source>
        <dbReference type="ARBA" id="ARBA00022574"/>
    </source>
</evidence>
<dbReference type="Pfam" id="PF08366">
    <property type="entry name" value="LLGL"/>
    <property type="match status" value="1"/>
</dbReference>
<evidence type="ECO:0000256" key="5">
    <source>
        <dbReference type="ARBA" id="ARBA00022475"/>
    </source>
</evidence>
<evidence type="ECO:0000313" key="20">
    <source>
        <dbReference type="Proteomes" id="UP001108240"/>
    </source>
</evidence>
<dbReference type="GO" id="GO:0005096">
    <property type="term" value="F:GTPase activator activity"/>
    <property type="evidence" value="ECO:0007669"/>
    <property type="project" value="TreeGrafter"/>
</dbReference>
<dbReference type="Gene3D" id="2.130.10.10">
    <property type="entry name" value="YVTN repeat-like/Quinoprotein amine dehydrogenase"/>
    <property type="match status" value="3"/>
</dbReference>
<evidence type="ECO:0000313" key="19">
    <source>
        <dbReference type="Ensembl" id="ENSCCRP00000095245.2"/>
    </source>
</evidence>
<dbReference type="Ensembl" id="ENSCCRT00000103365.2">
    <property type="protein sequence ID" value="ENSCCRP00000095245.2"/>
    <property type="gene ID" value="ENSCCRG00000051395.2"/>
</dbReference>